<dbReference type="Proteomes" id="UP001144978">
    <property type="component" value="Unassembled WGS sequence"/>
</dbReference>
<sequence length="98" mass="10585">MPFSAFPACLPAQANLQLFLPSWVTGGQQVTAKLRLDSAAGTVSWFSRALRGRRQLTVSRTGLEVVTFPIVCNWQRLTSRVLGSSTLALCGYEALGNA</sequence>
<keyword evidence="2" id="KW-1185">Reference proteome</keyword>
<accession>A0ACC1PFE4</accession>
<comment type="caution">
    <text evidence="1">The sequence shown here is derived from an EMBL/GenBank/DDBJ whole genome shotgun (WGS) entry which is preliminary data.</text>
</comment>
<reference evidence="1" key="1">
    <citation type="submission" date="2022-08" db="EMBL/GenBank/DDBJ databases">
        <title>Genome Sequence of Pycnoporus sanguineus.</title>
        <authorList>
            <person name="Buettner E."/>
        </authorList>
    </citation>
    <scope>NUCLEOTIDE SEQUENCE</scope>
    <source>
        <strain evidence="1">CG-C14</strain>
    </source>
</reference>
<evidence type="ECO:0000313" key="1">
    <source>
        <dbReference type="EMBL" id="KAJ2991593.1"/>
    </source>
</evidence>
<evidence type="ECO:0000313" key="2">
    <source>
        <dbReference type="Proteomes" id="UP001144978"/>
    </source>
</evidence>
<organism evidence="1 2">
    <name type="scientific">Trametes sanguinea</name>
    <dbReference type="NCBI Taxonomy" id="158606"/>
    <lineage>
        <taxon>Eukaryota</taxon>
        <taxon>Fungi</taxon>
        <taxon>Dikarya</taxon>
        <taxon>Basidiomycota</taxon>
        <taxon>Agaricomycotina</taxon>
        <taxon>Agaricomycetes</taxon>
        <taxon>Polyporales</taxon>
        <taxon>Polyporaceae</taxon>
        <taxon>Trametes</taxon>
    </lineage>
</organism>
<protein>
    <submittedName>
        <fullName evidence="1">Uncharacterized protein</fullName>
    </submittedName>
</protein>
<dbReference type="EMBL" id="JANSHE010002478">
    <property type="protein sequence ID" value="KAJ2991593.1"/>
    <property type="molecule type" value="Genomic_DNA"/>
</dbReference>
<proteinExistence type="predicted"/>
<gene>
    <name evidence="1" type="ORF">NUW54_g8150</name>
</gene>
<name>A0ACC1PFE4_9APHY</name>